<feature type="non-terminal residue" evidence="2">
    <location>
        <position position="110"/>
    </location>
</feature>
<reference evidence="2" key="1">
    <citation type="submission" date="2023-10" db="EMBL/GenBank/DDBJ databases">
        <title>Genome assembly of Pristionchus species.</title>
        <authorList>
            <person name="Yoshida K."/>
            <person name="Sommer R.J."/>
        </authorList>
    </citation>
    <scope>NUCLEOTIDE SEQUENCE</scope>
    <source>
        <strain evidence="2">RS5133</strain>
    </source>
</reference>
<dbReference type="AlphaFoldDB" id="A0AAV5VW20"/>
<evidence type="ECO:0000313" key="3">
    <source>
        <dbReference type="Proteomes" id="UP001432322"/>
    </source>
</evidence>
<protein>
    <submittedName>
        <fullName evidence="2">Uncharacterized protein</fullName>
    </submittedName>
</protein>
<dbReference type="Proteomes" id="UP001432322">
    <property type="component" value="Unassembled WGS sequence"/>
</dbReference>
<sequence length="110" mass="12265">HSNPLKSSFVQYFAAIQTYFNNHTTLLLLMSFLYRQRLLNASNALVARADSTMGVWRMCGLCLLPTAIGTYLCYSLGRPASEDVLKRQNLAGYVTMTFPSISETDAALFT</sequence>
<evidence type="ECO:0000256" key="1">
    <source>
        <dbReference type="SAM" id="Phobius"/>
    </source>
</evidence>
<proteinExistence type="predicted"/>
<evidence type="ECO:0000313" key="2">
    <source>
        <dbReference type="EMBL" id="GMT22589.1"/>
    </source>
</evidence>
<accession>A0AAV5VW20</accession>
<name>A0AAV5VW20_9BILA</name>
<dbReference type="EMBL" id="BTSY01000004">
    <property type="protein sequence ID" value="GMT22589.1"/>
    <property type="molecule type" value="Genomic_DNA"/>
</dbReference>
<comment type="caution">
    <text evidence="2">The sequence shown here is derived from an EMBL/GenBank/DDBJ whole genome shotgun (WGS) entry which is preliminary data.</text>
</comment>
<organism evidence="2 3">
    <name type="scientific">Pristionchus fissidentatus</name>
    <dbReference type="NCBI Taxonomy" id="1538716"/>
    <lineage>
        <taxon>Eukaryota</taxon>
        <taxon>Metazoa</taxon>
        <taxon>Ecdysozoa</taxon>
        <taxon>Nematoda</taxon>
        <taxon>Chromadorea</taxon>
        <taxon>Rhabditida</taxon>
        <taxon>Rhabditina</taxon>
        <taxon>Diplogasteromorpha</taxon>
        <taxon>Diplogasteroidea</taxon>
        <taxon>Neodiplogasteridae</taxon>
        <taxon>Pristionchus</taxon>
    </lineage>
</organism>
<keyword evidence="3" id="KW-1185">Reference proteome</keyword>
<gene>
    <name evidence="2" type="ORF">PFISCL1PPCAC_13886</name>
</gene>
<keyword evidence="1" id="KW-0472">Membrane</keyword>
<feature type="non-terminal residue" evidence="2">
    <location>
        <position position="1"/>
    </location>
</feature>
<feature type="transmembrane region" description="Helical" evidence="1">
    <location>
        <begin position="12"/>
        <end position="34"/>
    </location>
</feature>
<feature type="transmembrane region" description="Helical" evidence="1">
    <location>
        <begin position="54"/>
        <end position="77"/>
    </location>
</feature>
<keyword evidence="1" id="KW-1133">Transmembrane helix</keyword>
<keyword evidence="1" id="KW-0812">Transmembrane</keyword>